<evidence type="ECO:0000256" key="2">
    <source>
        <dbReference type="ARBA" id="ARBA00022845"/>
    </source>
</evidence>
<protein>
    <recommendedName>
        <fullName evidence="4">Translational regulator CsrA</fullName>
    </recommendedName>
</protein>
<evidence type="ECO:0000313" key="5">
    <source>
        <dbReference type="EMBL" id="MBM7690889.1"/>
    </source>
</evidence>
<dbReference type="NCBIfam" id="TIGR00202">
    <property type="entry name" value="csrA"/>
    <property type="match status" value="1"/>
</dbReference>
<comment type="subunit">
    <text evidence="4">Homodimer; the beta-strands of each monomer intercalate to form a hydrophobic core, while the alpha-helices form wings that extend away from the core.</text>
</comment>
<dbReference type="Gene3D" id="2.60.40.4380">
    <property type="entry name" value="Translational regulator CsrA"/>
    <property type="match status" value="1"/>
</dbReference>
<dbReference type="HAMAP" id="MF_00167">
    <property type="entry name" value="CsrA"/>
    <property type="match status" value="1"/>
</dbReference>
<comment type="function">
    <text evidence="4">A translational regulator that binds mRNA to regulate translation initiation and/or mRNA stability. Usually binds in the 5'-UTR at or near the Shine-Dalgarno sequence preventing ribosome-binding, thus repressing translation. Its main target seems to be the major flagellin gene, while its function is anatagonized by FliW.</text>
</comment>
<keyword evidence="4" id="KW-1005">Bacterial flagellum biogenesis</keyword>
<reference evidence="5 6" key="1">
    <citation type="submission" date="2021-01" db="EMBL/GenBank/DDBJ databases">
        <title>Genomic Encyclopedia of Type Strains, Phase IV (KMG-IV): sequencing the most valuable type-strain genomes for metagenomic binning, comparative biology and taxonomic classification.</title>
        <authorList>
            <person name="Goeker M."/>
        </authorList>
    </citation>
    <scope>NUCLEOTIDE SEQUENCE [LARGE SCALE GENOMIC DNA]</scope>
    <source>
        <strain evidence="5 6">DSM 105482</strain>
    </source>
</reference>
<dbReference type="InterPro" id="IPR036107">
    <property type="entry name" value="CsrA_sf"/>
</dbReference>
<keyword evidence="1 4" id="KW-0963">Cytoplasm</keyword>
<accession>A0ABS2QDY0</accession>
<gene>
    <name evidence="4" type="primary">csrA</name>
    <name evidence="5" type="ORF">JOC77_000292</name>
</gene>
<keyword evidence="2 4" id="KW-0810">Translation regulation</keyword>
<sequence length="76" mass="8552">MLILTRKTGESIQIGSDIEIKVISVSGDQIKIGIEAPKHIDVFRKELYLEIQNENKEAISSEEDLSVLINSIKKNK</sequence>
<dbReference type="NCBIfam" id="NF002469">
    <property type="entry name" value="PRK01712.1"/>
    <property type="match status" value="1"/>
</dbReference>
<evidence type="ECO:0000256" key="3">
    <source>
        <dbReference type="ARBA" id="ARBA00022884"/>
    </source>
</evidence>
<dbReference type="RefSeq" id="WP_204537621.1">
    <property type="nucleotide sequence ID" value="NZ_JAFBFI010000001.1"/>
</dbReference>
<keyword evidence="4" id="KW-0678">Repressor</keyword>
<keyword evidence="3 4" id="KW-0694">RNA-binding</keyword>
<keyword evidence="6" id="KW-1185">Reference proteome</keyword>
<dbReference type="Proteomes" id="UP000823486">
    <property type="component" value="Unassembled WGS sequence"/>
</dbReference>
<organism evidence="5 6">
    <name type="scientific">Peribacillus deserti</name>
    <dbReference type="NCBI Taxonomy" id="673318"/>
    <lineage>
        <taxon>Bacteria</taxon>
        <taxon>Bacillati</taxon>
        <taxon>Bacillota</taxon>
        <taxon>Bacilli</taxon>
        <taxon>Bacillales</taxon>
        <taxon>Bacillaceae</taxon>
        <taxon>Peribacillus</taxon>
    </lineage>
</organism>
<dbReference type="PANTHER" id="PTHR34984:SF1">
    <property type="entry name" value="CARBON STORAGE REGULATOR"/>
    <property type="match status" value="1"/>
</dbReference>
<dbReference type="EMBL" id="JAFBFI010000001">
    <property type="protein sequence ID" value="MBM7690889.1"/>
    <property type="molecule type" value="Genomic_DNA"/>
</dbReference>
<dbReference type="InterPro" id="IPR003751">
    <property type="entry name" value="CsrA"/>
</dbReference>
<evidence type="ECO:0000256" key="1">
    <source>
        <dbReference type="ARBA" id="ARBA00022490"/>
    </source>
</evidence>
<evidence type="ECO:0000256" key="4">
    <source>
        <dbReference type="HAMAP-Rule" id="MF_00167"/>
    </source>
</evidence>
<dbReference type="SUPFAM" id="SSF117130">
    <property type="entry name" value="CsrA-like"/>
    <property type="match status" value="1"/>
</dbReference>
<dbReference type="Pfam" id="PF02599">
    <property type="entry name" value="CsrA"/>
    <property type="match status" value="1"/>
</dbReference>
<dbReference type="PANTHER" id="PTHR34984">
    <property type="entry name" value="CARBON STORAGE REGULATOR"/>
    <property type="match status" value="1"/>
</dbReference>
<evidence type="ECO:0000313" key="6">
    <source>
        <dbReference type="Proteomes" id="UP000823486"/>
    </source>
</evidence>
<proteinExistence type="inferred from homology"/>
<comment type="similarity">
    <text evidence="4">Belongs to the CsrA/RsmA family.</text>
</comment>
<name>A0ABS2QDY0_9BACI</name>
<comment type="caution">
    <text evidence="5">The sequence shown here is derived from an EMBL/GenBank/DDBJ whole genome shotgun (WGS) entry which is preliminary data.</text>
</comment>
<comment type="subcellular location">
    <subcellularLocation>
        <location evidence="4">Cytoplasm</location>
    </subcellularLocation>
</comment>